<protein>
    <submittedName>
        <fullName evidence="1">Uncharacterized protein</fullName>
    </submittedName>
</protein>
<organism evidence="1 2">
    <name type="scientific">Portunus trituberculatus</name>
    <name type="common">Swimming crab</name>
    <name type="synonym">Neptunus trituberculatus</name>
    <dbReference type="NCBI Taxonomy" id="210409"/>
    <lineage>
        <taxon>Eukaryota</taxon>
        <taxon>Metazoa</taxon>
        <taxon>Ecdysozoa</taxon>
        <taxon>Arthropoda</taxon>
        <taxon>Crustacea</taxon>
        <taxon>Multicrustacea</taxon>
        <taxon>Malacostraca</taxon>
        <taxon>Eumalacostraca</taxon>
        <taxon>Eucarida</taxon>
        <taxon>Decapoda</taxon>
        <taxon>Pleocyemata</taxon>
        <taxon>Brachyura</taxon>
        <taxon>Eubrachyura</taxon>
        <taxon>Portunoidea</taxon>
        <taxon>Portunidae</taxon>
        <taxon>Portuninae</taxon>
        <taxon>Portunus</taxon>
    </lineage>
</organism>
<accession>A0A5B7DQV9</accession>
<dbReference type="AlphaFoldDB" id="A0A5B7DQV9"/>
<reference evidence="1 2" key="1">
    <citation type="submission" date="2019-05" db="EMBL/GenBank/DDBJ databases">
        <title>Another draft genome of Portunus trituberculatus and its Hox gene families provides insights of decapod evolution.</title>
        <authorList>
            <person name="Jeong J.-H."/>
            <person name="Song I."/>
            <person name="Kim S."/>
            <person name="Choi T."/>
            <person name="Kim D."/>
            <person name="Ryu S."/>
            <person name="Kim W."/>
        </authorList>
    </citation>
    <scope>NUCLEOTIDE SEQUENCE [LARGE SCALE GENOMIC DNA]</scope>
    <source>
        <tissue evidence="1">Muscle</tissue>
    </source>
</reference>
<proteinExistence type="predicted"/>
<sequence>MSDPLRNLSVSLPFFPLSLGGLRHFLSLAKVMLHWRMGVIYVHVDMEKEALMEWPKNNSVLVSLSSCQIPSVIDWSTVYNNNQRNRIDSLDQ</sequence>
<keyword evidence="2" id="KW-1185">Reference proteome</keyword>
<dbReference type="Proteomes" id="UP000324222">
    <property type="component" value="Unassembled WGS sequence"/>
</dbReference>
<evidence type="ECO:0000313" key="2">
    <source>
        <dbReference type="Proteomes" id="UP000324222"/>
    </source>
</evidence>
<name>A0A5B7DQV9_PORTR</name>
<gene>
    <name evidence="1" type="ORF">E2C01_016852</name>
</gene>
<evidence type="ECO:0000313" key="1">
    <source>
        <dbReference type="EMBL" id="MPC23788.1"/>
    </source>
</evidence>
<dbReference type="EMBL" id="VSRR010001252">
    <property type="protein sequence ID" value="MPC23788.1"/>
    <property type="molecule type" value="Genomic_DNA"/>
</dbReference>
<comment type="caution">
    <text evidence="1">The sequence shown here is derived from an EMBL/GenBank/DDBJ whole genome shotgun (WGS) entry which is preliminary data.</text>
</comment>